<protein>
    <submittedName>
        <fullName evidence="1">Uncharacterized protein</fullName>
    </submittedName>
</protein>
<sequence>MFTFQRDGPLPTMWNNLTTRASPLRPLELEALTGRTVLVAGATSGCGLQLAKILARHCTRLIITARNPQRRYVAIGYGVLPVDPDFTEQLLHLPSLDIAVLNAGVWHVQFTRSADSFETHLQVNYLASCALSLSLLTVLSRGRSPPHSRPGRLLNVTSEGHAFEDVPTGETASGILERFNSPNALTCYQRYRLSKLLSMIWTHELASSIDSAARRVEIASFTPGATNTQICRDLGTGNTVDIMMSLFCQSAEQGAWAYVRALIAQEYHGQYFFREHPHRPTYCVTAEEYKSFREDLVRQTVAVLGNQLSTQSGIDDWLGFSPDDSFP</sequence>
<name>A0ACC1N531_9PEZI</name>
<comment type="caution">
    <text evidence="1">The sequence shown here is derived from an EMBL/GenBank/DDBJ whole genome shotgun (WGS) entry which is preliminary data.</text>
</comment>
<accession>A0ACC1N531</accession>
<gene>
    <name evidence="1" type="ORF">NUW58_g8911</name>
</gene>
<organism evidence="1 2">
    <name type="scientific">Xylaria curta</name>
    <dbReference type="NCBI Taxonomy" id="42375"/>
    <lineage>
        <taxon>Eukaryota</taxon>
        <taxon>Fungi</taxon>
        <taxon>Dikarya</taxon>
        <taxon>Ascomycota</taxon>
        <taxon>Pezizomycotina</taxon>
        <taxon>Sordariomycetes</taxon>
        <taxon>Xylariomycetidae</taxon>
        <taxon>Xylariales</taxon>
        <taxon>Xylariaceae</taxon>
        <taxon>Xylaria</taxon>
    </lineage>
</organism>
<evidence type="ECO:0000313" key="1">
    <source>
        <dbReference type="EMBL" id="KAJ2973539.1"/>
    </source>
</evidence>
<dbReference type="Proteomes" id="UP001143856">
    <property type="component" value="Unassembled WGS sequence"/>
</dbReference>
<evidence type="ECO:0000313" key="2">
    <source>
        <dbReference type="Proteomes" id="UP001143856"/>
    </source>
</evidence>
<dbReference type="EMBL" id="JAPDGR010002929">
    <property type="protein sequence ID" value="KAJ2973539.1"/>
    <property type="molecule type" value="Genomic_DNA"/>
</dbReference>
<reference evidence="1" key="1">
    <citation type="submission" date="2022-10" db="EMBL/GenBank/DDBJ databases">
        <title>Genome Sequence of Xylaria curta.</title>
        <authorList>
            <person name="Buettner E."/>
        </authorList>
    </citation>
    <scope>NUCLEOTIDE SEQUENCE</scope>
    <source>
        <strain evidence="1">Babe10</strain>
    </source>
</reference>
<proteinExistence type="predicted"/>
<keyword evidence="2" id="KW-1185">Reference proteome</keyword>